<dbReference type="Gene3D" id="3.30.1330.120">
    <property type="entry name" value="2-methylcitrate dehydratase PrpD"/>
    <property type="match status" value="1"/>
</dbReference>
<dbReference type="InterPro" id="IPR042188">
    <property type="entry name" value="MmgE/PrpD_sf_2"/>
</dbReference>
<dbReference type="Gene3D" id="1.10.4100.10">
    <property type="entry name" value="2-methylcitrate dehydratase PrpD"/>
    <property type="match status" value="1"/>
</dbReference>
<feature type="domain" description="MmgE/PrpD C-terminal" evidence="3">
    <location>
        <begin position="278"/>
        <end position="441"/>
    </location>
</feature>
<evidence type="ECO:0000313" key="4">
    <source>
        <dbReference type="EMBL" id="QNN62229.1"/>
    </source>
</evidence>
<dbReference type="Proteomes" id="UP000515934">
    <property type="component" value="Chromosome"/>
</dbReference>
<evidence type="ECO:0000313" key="5">
    <source>
        <dbReference type="Proteomes" id="UP000515934"/>
    </source>
</evidence>
<proteinExistence type="inferred from homology"/>
<dbReference type="InterPro" id="IPR045337">
    <property type="entry name" value="MmgE_PrpD_C"/>
</dbReference>
<dbReference type="PANTHER" id="PTHR16943:SF8">
    <property type="entry name" value="2-METHYLCITRATE DEHYDRATASE"/>
    <property type="match status" value="1"/>
</dbReference>
<accession>A0A7G9S304</accession>
<dbReference type="InterPro" id="IPR005656">
    <property type="entry name" value="MmgE_PrpD"/>
</dbReference>
<keyword evidence="5" id="KW-1185">Reference proteome</keyword>
<feature type="domain" description="MmgE/PrpD N-terminal" evidence="2">
    <location>
        <begin position="14"/>
        <end position="249"/>
    </location>
</feature>
<comment type="similarity">
    <text evidence="1">Belongs to the PrpD family.</text>
</comment>
<sequence>MTTSDVAAPTVLTRLADWISSDSIEIPEEVRRRARLAMLDTLGTTIGARASSDFDQIAPFISEQVAGANEPLIGRAGYASTADAAFINSFTAHLLDFDDSHGDMAGHPTAVVLPAALAVADRLDLRFEAVVDAYIVGVEVISRIGRMLNPDHYDLGWHPTATIGVFGAAAATARLLGLDARQTQVSLSLAAAFSSGIKASFGTSAKPLQVGRAAASGVQASLLAQSGATGRPDAFEHSQGYARTFERKDPAVLTAELDTASLGVEWALIHPGIIIKQYPCCGSTHSAIESAAALAPLRAEDIEQIHIQLHPKRRGHVDRPNPSSELDAKFSVQFTVGRALTAGTVTLQDFTGRVHETPEAVALLSKTVVSDIDAADNSVADRYVASVAVKLTDGRTLEKVTPVASGRAPGEMLAASRIVEKFENCVRPYFDAAQVEALRNLVLEENDRSVAELLRLTRV</sequence>
<dbReference type="InterPro" id="IPR036148">
    <property type="entry name" value="MmgE/PrpD_sf"/>
</dbReference>
<dbReference type="RefSeq" id="WP_187554700.1">
    <property type="nucleotide sequence ID" value="NZ_CP060716.1"/>
</dbReference>
<evidence type="ECO:0000256" key="1">
    <source>
        <dbReference type="ARBA" id="ARBA00006174"/>
    </source>
</evidence>
<dbReference type="PANTHER" id="PTHR16943">
    <property type="entry name" value="2-METHYLCITRATE DEHYDRATASE-RELATED"/>
    <property type="match status" value="1"/>
</dbReference>
<evidence type="ECO:0000259" key="3">
    <source>
        <dbReference type="Pfam" id="PF19305"/>
    </source>
</evidence>
<dbReference type="Pfam" id="PF03972">
    <property type="entry name" value="MmgE_PrpD_N"/>
    <property type="match status" value="1"/>
</dbReference>
<protein>
    <submittedName>
        <fullName evidence="4">MmgE/PrpD family protein</fullName>
    </submittedName>
</protein>
<dbReference type="KEGG" id="ldn:H9L06_08040"/>
<name>A0A7G9S304_9MICO</name>
<dbReference type="InterPro" id="IPR042183">
    <property type="entry name" value="MmgE/PrpD_sf_1"/>
</dbReference>
<dbReference type="SUPFAM" id="SSF103378">
    <property type="entry name" value="2-methylcitrate dehydratase PrpD"/>
    <property type="match status" value="1"/>
</dbReference>
<dbReference type="AlphaFoldDB" id="A0A7G9S304"/>
<dbReference type="GO" id="GO:0016829">
    <property type="term" value="F:lyase activity"/>
    <property type="evidence" value="ECO:0007669"/>
    <property type="project" value="InterPro"/>
</dbReference>
<organism evidence="4 5">
    <name type="scientific">Leucobacter denitrificans</name>
    <dbReference type="NCBI Taxonomy" id="683042"/>
    <lineage>
        <taxon>Bacteria</taxon>
        <taxon>Bacillati</taxon>
        <taxon>Actinomycetota</taxon>
        <taxon>Actinomycetes</taxon>
        <taxon>Micrococcales</taxon>
        <taxon>Microbacteriaceae</taxon>
        <taxon>Leucobacter</taxon>
    </lineage>
</organism>
<dbReference type="EMBL" id="CP060716">
    <property type="protein sequence ID" value="QNN62229.1"/>
    <property type="molecule type" value="Genomic_DNA"/>
</dbReference>
<dbReference type="Pfam" id="PF19305">
    <property type="entry name" value="MmgE_PrpD_C"/>
    <property type="match status" value="1"/>
</dbReference>
<evidence type="ECO:0000259" key="2">
    <source>
        <dbReference type="Pfam" id="PF03972"/>
    </source>
</evidence>
<gene>
    <name evidence="4" type="ORF">H9L06_08040</name>
</gene>
<reference evidence="4 5" key="1">
    <citation type="submission" date="2020-08" db="EMBL/GenBank/DDBJ databases">
        <title>Genome sequence of Leucobacter denitrificans KACC 14055T.</title>
        <authorList>
            <person name="Hyun D.-W."/>
            <person name="Bae J.-W."/>
        </authorList>
    </citation>
    <scope>NUCLEOTIDE SEQUENCE [LARGE SCALE GENOMIC DNA]</scope>
    <source>
        <strain evidence="4 5">KACC 14055</strain>
    </source>
</reference>
<dbReference type="InterPro" id="IPR045336">
    <property type="entry name" value="MmgE_PrpD_N"/>
</dbReference>